<dbReference type="InterPro" id="IPR027417">
    <property type="entry name" value="P-loop_NTPase"/>
</dbReference>
<proteinExistence type="predicted"/>
<dbReference type="Pfam" id="PF01202">
    <property type="entry name" value="SKI"/>
    <property type="match status" value="1"/>
</dbReference>
<dbReference type="Proteomes" id="UP000681341">
    <property type="component" value="Unassembled WGS sequence"/>
</dbReference>
<name>A0ABS3UA65_9ACTN</name>
<accession>A0ABS3UA65</accession>
<dbReference type="RefSeq" id="WP_208499419.1">
    <property type="nucleotide sequence ID" value="NZ_JAGFNP010000017.1"/>
</dbReference>
<comment type="caution">
    <text evidence="1">The sequence shown here is derived from an EMBL/GenBank/DDBJ whole genome shotgun (WGS) entry which is preliminary data.</text>
</comment>
<dbReference type="Gene3D" id="3.40.50.300">
    <property type="entry name" value="P-loop containing nucleotide triphosphate hydrolases"/>
    <property type="match status" value="1"/>
</dbReference>
<dbReference type="InterPro" id="IPR031322">
    <property type="entry name" value="Shikimate/glucono_kinase"/>
</dbReference>
<sequence>MAGDPELQRRLQHVYWIGGGSGAGKTTVARRLAERYGLRYCGTDESMQDHARRTTAAEAPLLHQFIGMSMDERWVDRSPATMYETFHWFHGEGFHLIVEDLLAMPPGQGIVVEGFRLLPSLVAPLLADRSRAVWLLPTPDFRAFAIDNRAKTPTGPPGFVHRTSDPERAGRNIAERDRYFVERLRIETRELGLQAITVDAAGENESVDHVAEHFGLA</sequence>
<dbReference type="SUPFAM" id="SSF52540">
    <property type="entry name" value="P-loop containing nucleoside triphosphate hydrolases"/>
    <property type="match status" value="1"/>
</dbReference>
<protein>
    <submittedName>
        <fullName evidence="1">Uncharacterized protein</fullName>
    </submittedName>
</protein>
<dbReference type="EMBL" id="JAGFNP010000017">
    <property type="protein sequence ID" value="MBO3735667.1"/>
    <property type="molecule type" value="Genomic_DNA"/>
</dbReference>
<organism evidence="1 2">
    <name type="scientific">Glycomyces niveus</name>
    <dbReference type="NCBI Taxonomy" id="2820287"/>
    <lineage>
        <taxon>Bacteria</taxon>
        <taxon>Bacillati</taxon>
        <taxon>Actinomycetota</taxon>
        <taxon>Actinomycetes</taxon>
        <taxon>Glycomycetales</taxon>
        <taxon>Glycomycetaceae</taxon>
        <taxon>Glycomyces</taxon>
    </lineage>
</organism>
<reference evidence="1 2" key="1">
    <citation type="submission" date="2021-03" db="EMBL/GenBank/DDBJ databases">
        <title>Glycomyces sp. nov., a novel actinomycete isolated from soil.</title>
        <authorList>
            <person name="Yang X."/>
            <person name="Xu X."/>
        </authorList>
    </citation>
    <scope>NUCLEOTIDE SEQUENCE [LARGE SCALE GENOMIC DNA]</scope>
    <source>
        <strain evidence="1 2">NEAU-S30</strain>
    </source>
</reference>
<gene>
    <name evidence="1" type="ORF">J5V16_22815</name>
</gene>
<evidence type="ECO:0000313" key="2">
    <source>
        <dbReference type="Proteomes" id="UP000681341"/>
    </source>
</evidence>
<keyword evidence="2" id="KW-1185">Reference proteome</keyword>
<evidence type="ECO:0000313" key="1">
    <source>
        <dbReference type="EMBL" id="MBO3735667.1"/>
    </source>
</evidence>